<name>A0A557SRY1_9ARCH</name>
<dbReference type="SUPFAM" id="SSF46785">
    <property type="entry name" value="Winged helix' DNA-binding domain"/>
    <property type="match status" value="1"/>
</dbReference>
<reference evidence="1 2" key="1">
    <citation type="journal article" date="2019" name="Front. Microbiol.">
        <title>Ammonia Oxidation by the Arctic Terrestrial Thaumarchaeote Candidatus Nitrosocosmicus arcticus Is Stimulated by Increasing Temperatures.</title>
        <authorList>
            <person name="Alves R.J.E."/>
            <person name="Kerou M."/>
            <person name="Zappe A."/>
            <person name="Bittner R."/>
            <person name="Abby S.S."/>
            <person name="Schmidt H.A."/>
            <person name="Pfeifer K."/>
            <person name="Schleper C."/>
        </authorList>
    </citation>
    <scope>NUCLEOTIDE SEQUENCE [LARGE SCALE GENOMIC DNA]</scope>
    <source>
        <strain evidence="1 2">Kfb</strain>
    </source>
</reference>
<dbReference type="Proteomes" id="UP000315289">
    <property type="component" value="Unassembled WGS sequence"/>
</dbReference>
<accession>A0A557SRY1</accession>
<dbReference type="AlphaFoldDB" id="A0A557SRY1"/>
<evidence type="ECO:0008006" key="3">
    <source>
        <dbReference type="Google" id="ProtNLM"/>
    </source>
</evidence>
<evidence type="ECO:0000313" key="2">
    <source>
        <dbReference type="Proteomes" id="UP000315289"/>
    </source>
</evidence>
<protein>
    <recommendedName>
        <fullName evidence="3">ArnR1-like winged helix-turn-helix domain-containing protein</fullName>
    </recommendedName>
</protein>
<dbReference type="RefSeq" id="WP_144734058.1">
    <property type="nucleotide sequence ID" value="NZ_ML675591.1"/>
</dbReference>
<evidence type="ECO:0000313" key="1">
    <source>
        <dbReference type="EMBL" id="TVP39364.1"/>
    </source>
</evidence>
<dbReference type="Gene3D" id="1.10.10.10">
    <property type="entry name" value="Winged helix-like DNA-binding domain superfamily/Winged helix DNA-binding domain"/>
    <property type="match status" value="1"/>
</dbReference>
<gene>
    <name evidence="1" type="ORF">NARC_160078</name>
</gene>
<dbReference type="InterPro" id="IPR036388">
    <property type="entry name" value="WH-like_DNA-bd_sf"/>
</dbReference>
<dbReference type="EMBL" id="VOAH01000016">
    <property type="protein sequence ID" value="TVP39364.1"/>
    <property type="molecule type" value="Genomic_DNA"/>
</dbReference>
<keyword evidence="2" id="KW-1185">Reference proteome</keyword>
<sequence length="126" mass="14835">MSREEEYKTCNIDRIARKHVQQEQGHLLIHLYKQMDFKELSKITNMTELQLLGKITILEAAGFIKSVESEVKTEGNIVEIYKKYIITEKGRNEIRYMNLSNELNRQNQKKNKPIRNLLSLLNKALT</sequence>
<organism evidence="1 2">
    <name type="scientific">Candidatus Nitrosocosmicus arcticus</name>
    <dbReference type="NCBI Taxonomy" id="2035267"/>
    <lineage>
        <taxon>Archaea</taxon>
        <taxon>Nitrososphaerota</taxon>
        <taxon>Nitrososphaeria</taxon>
        <taxon>Nitrososphaerales</taxon>
        <taxon>Nitrososphaeraceae</taxon>
        <taxon>Candidatus Nitrosocosmicus</taxon>
    </lineage>
</organism>
<dbReference type="InterPro" id="IPR036390">
    <property type="entry name" value="WH_DNA-bd_sf"/>
</dbReference>
<proteinExistence type="predicted"/>
<comment type="caution">
    <text evidence="1">The sequence shown here is derived from an EMBL/GenBank/DDBJ whole genome shotgun (WGS) entry which is preliminary data.</text>
</comment>